<evidence type="ECO:0000259" key="1">
    <source>
        <dbReference type="Pfam" id="PF04149"/>
    </source>
</evidence>
<sequence length="71" mass="7643">MTSSQTPIVWRKSTRSSGGANNCVEVGFTSASVAVRDTKDRASGMLTVTPEAWTNFVNGIKNAALESHRTR</sequence>
<dbReference type="InterPro" id="IPR007278">
    <property type="entry name" value="DUF397"/>
</dbReference>
<protein>
    <recommendedName>
        <fullName evidence="1">DUF397 domain-containing protein</fullName>
    </recommendedName>
</protein>
<dbReference type="Proteomes" id="UP000548304">
    <property type="component" value="Unassembled WGS sequence"/>
</dbReference>
<gene>
    <name evidence="2" type="ORF">FHR84_002812</name>
</gene>
<keyword evidence="3" id="KW-1185">Reference proteome</keyword>
<dbReference type="EMBL" id="JACBYW010000005">
    <property type="protein sequence ID" value="NYH79474.1"/>
    <property type="molecule type" value="Genomic_DNA"/>
</dbReference>
<organism evidence="2 3">
    <name type="scientific">Actinopolyspora biskrensis</name>
    <dbReference type="NCBI Taxonomy" id="1470178"/>
    <lineage>
        <taxon>Bacteria</taxon>
        <taxon>Bacillati</taxon>
        <taxon>Actinomycetota</taxon>
        <taxon>Actinomycetes</taxon>
        <taxon>Actinopolysporales</taxon>
        <taxon>Actinopolysporaceae</taxon>
        <taxon>Actinopolyspora</taxon>
    </lineage>
</organism>
<name>A0A852YWH9_9ACTN</name>
<dbReference type="RefSeq" id="WP_179535900.1">
    <property type="nucleotide sequence ID" value="NZ_JACBYW010000005.1"/>
</dbReference>
<proteinExistence type="predicted"/>
<dbReference type="AlphaFoldDB" id="A0A852YWH9"/>
<feature type="domain" description="DUF397" evidence="1">
    <location>
        <begin position="9"/>
        <end position="61"/>
    </location>
</feature>
<evidence type="ECO:0000313" key="3">
    <source>
        <dbReference type="Proteomes" id="UP000548304"/>
    </source>
</evidence>
<comment type="caution">
    <text evidence="2">The sequence shown here is derived from an EMBL/GenBank/DDBJ whole genome shotgun (WGS) entry which is preliminary data.</text>
</comment>
<accession>A0A852YWH9</accession>
<dbReference type="Pfam" id="PF04149">
    <property type="entry name" value="DUF397"/>
    <property type="match status" value="1"/>
</dbReference>
<evidence type="ECO:0000313" key="2">
    <source>
        <dbReference type="EMBL" id="NYH79474.1"/>
    </source>
</evidence>
<reference evidence="2 3" key="1">
    <citation type="submission" date="2020-07" db="EMBL/GenBank/DDBJ databases">
        <title>Genomic Encyclopedia of Type Strains, Phase III (KMG-III): the genomes of soil and plant-associated and newly described type strains.</title>
        <authorList>
            <person name="Whitman W."/>
        </authorList>
    </citation>
    <scope>NUCLEOTIDE SEQUENCE [LARGE SCALE GENOMIC DNA]</scope>
    <source>
        <strain evidence="2 3">CECT 8576</strain>
    </source>
</reference>